<evidence type="ECO:0008006" key="15">
    <source>
        <dbReference type="Google" id="ProtNLM"/>
    </source>
</evidence>
<dbReference type="OrthoDB" id="10069252at2759"/>
<evidence type="ECO:0000256" key="6">
    <source>
        <dbReference type="ARBA" id="ARBA00023015"/>
    </source>
</evidence>
<dbReference type="GO" id="GO:0008270">
    <property type="term" value="F:zinc ion binding"/>
    <property type="evidence" value="ECO:0007669"/>
    <property type="project" value="UniProtKB-KW"/>
</dbReference>
<evidence type="ECO:0000313" key="14">
    <source>
        <dbReference type="Proteomes" id="UP000030665"/>
    </source>
</evidence>
<dbReference type="GO" id="GO:0042790">
    <property type="term" value="P:nucleolar large rRNA transcription by RNA polymerase I"/>
    <property type="evidence" value="ECO:0007669"/>
    <property type="project" value="TreeGrafter"/>
</dbReference>
<keyword evidence="14" id="KW-1185">Reference proteome</keyword>
<evidence type="ECO:0000256" key="1">
    <source>
        <dbReference type="ARBA" id="ARBA00004604"/>
    </source>
</evidence>
<sequence length="585" mass="67087">MTRSCAVCGSEEFMCIDGFYYCSVCNVQSVQHEQEIEEEMENLDLAMVSEIRGSKSKPEKQVLHPQLPYEKDLRNYTAILNCQTDALISLGFAPIIKKSAKVLWIQMVRQAIKDDANDPAPSKCQTPEEGDSVVQSDEAEATSDKQSPTENDSILKSQKVMPSLFRAITTLAVCWFACRLCGYKILVSDICLLVRQRLLPFYADTFPDEVRESAFGRRSFIVYELVRVTEFYIRSLPAEVHLFHTEDRSSQSNKIRSLSNVYWKFCLISRTFDFLENTVPVEAEEMIARFSLDLNLPGEIFQTAVDVLRLLDVPKVINLHNDALPKFTSQRMPVPLEMKAMCVIIIALKGLFKLNDSHEQEMALEALRHYENKNTEDGRLPFLFPCWLLHNELKMAIVEGSSVEEVLSPLWFDSSAKIVNRVVAEFYTVSHLRRDEHAGNHMLSDIFQTTSSSFGSIGSEAFSFRCMHRRFESFLAKHSSQLDRDSVALFCFNFASTFVADCPKFPDGRNYGFHPFISHSSSDNRSYQFKRMSLTIFSATFNRLLELCSKYLFCLPNLLFLVLQNMEMELTPSLSYPRYKRILLK</sequence>
<evidence type="ECO:0000259" key="12">
    <source>
        <dbReference type="Pfam" id="PF20645"/>
    </source>
</evidence>
<reference evidence="13" key="2">
    <citation type="submission" date="2014-03" db="EMBL/GenBank/DDBJ databases">
        <title>The whipworm genome and dual-species transcriptomics of an intimate host-pathogen interaction.</title>
        <authorList>
            <person name="Foth B.J."/>
            <person name="Tsai I.J."/>
            <person name="Reid A.J."/>
            <person name="Bancroft A.J."/>
            <person name="Nichol S."/>
            <person name="Tracey A."/>
            <person name="Holroyd N."/>
            <person name="Cotton J.A."/>
            <person name="Stanley E.J."/>
            <person name="Zarowiecki M."/>
            <person name="Liu J.Z."/>
            <person name="Huckvale T."/>
            <person name="Cooper P.J."/>
            <person name="Grencis R.K."/>
            <person name="Berriman M."/>
        </authorList>
    </citation>
    <scope>NUCLEOTIDE SEQUENCE [LARGE SCALE GENOMIC DNA]</scope>
</reference>
<dbReference type="Pfam" id="PF20645">
    <property type="entry name" value="Rrn7_cyclin_C"/>
    <property type="match status" value="1"/>
</dbReference>
<evidence type="ECO:0000256" key="4">
    <source>
        <dbReference type="ARBA" id="ARBA00022771"/>
    </source>
</evidence>
<dbReference type="GO" id="GO:0001164">
    <property type="term" value="F:RNA polymerase I core promoter sequence-specific DNA binding"/>
    <property type="evidence" value="ECO:0007669"/>
    <property type="project" value="InterPro"/>
</dbReference>
<dbReference type="AlphaFoldDB" id="A0A077ZDU0"/>
<reference evidence="13" key="1">
    <citation type="submission" date="2014-01" db="EMBL/GenBank/DDBJ databases">
        <authorList>
            <person name="Aslett M."/>
        </authorList>
    </citation>
    <scope>NUCLEOTIDE SEQUENCE</scope>
</reference>
<keyword evidence="9" id="KW-0539">Nucleus</keyword>
<name>A0A077ZDU0_TRITR</name>
<proteinExistence type="inferred from homology"/>
<keyword evidence="7" id="KW-0238">DNA-binding</keyword>
<dbReference type="InterPro" id="IPR048540">
    <property type="entry name" value="Rrn7_cyclin_N"/>
</dbReference>
<dbReference type="InterPro" id="IPR033599">
    <property type="entry name" value="TAF1B/Rrn7"/>
</dbReference>
<keyword evidence="4" id="KW-0863">Zinc-finger</keyword>
<feature type="region of interest" description="Disordered" evidence="10">
    <location>
        <begin position="115"/>
        <end position="153"/>
    </location>
</feature>
<dbReference type="PANTHER" id="PTHR31576">
    <property type="entry name" value="TATA BOX-BINDING PROTEIN-ASSOCIATED FACTOR RNA POLYMERASE I SUBUNIT B"/>
    <property type="match status" value="1"/>
</dbReference>
<dbReference type="PANTHER" id="PTHR31576:SF2">
    <property type="entry name" value="TATA BOX-BINDING PROTEIN-ASSOCIATED FACTOR RNA POLYMERASE I SUBUNIT B"/>
    <property type="match status" value="1"/>
</dbReference>
<evidence type="ECO:0000259" key="11">
    <source>
        <dbReference type="Pfam" id="PF20644"/>
    </source>
</evidence>
<organism evidence="13 14">
    <name type="scientific">Trichuris trichiura</name>
    <name type="common">Whipworm</name>
    <name type="synonym">Trichocephalus trichiurus</name>
    <dbReference type="NCBI Taxonomy" id="36087"/>
    <lineage>
        <taxon>Eukaryota</taxon>
        <taxon>Metazoa</taxon>
        <taxon>Ecdysozoa</taxon>
        <taxon>Nematoda</taxon>
        <taxon>Enoplea</taxon>
        <taxon>Dorylaimia</taxon>
        <taxon>Trichinellida</taxon>
        <taxon>Trichuridae</taxon>
        <taxon>Trichuris</taxon>
    </lineage>
</organism>
<keyword evidence="6" id="KW-0805">Transcription regulation</keyword>
<dbReference type="Pfam" id="PF20644">
    <property type="entry name" value="Rrn7_cyclin_N"/>
    <property type="match status" value="1"/>
</dbReference>
<dbReference type="STRING" id="36087.A0A077ZDU0"/>
<protein>
    <recommendedName>
        <fullName evidence="15">TATA box-binding protein-associated factor RNA polymerase I subunit B</fullName>
    </recommendedName>
</protein>
<feature type="compositionally biased region" description="Polar residues" evidence="10">
    <location>
        <begin position="144"/>
        <end position="153"/>
    </location>
</feature>
<dbReference type="EMBL" id="HG806253">
    <property type="protein sequence ID" value="CDW58019.1"/>
    <property type="molecule type" value="Genomic_DNA"/>
</dbReference>
<keyword evidence="3" id="KW-0479">Metal-binding</keyword>
<evidence type="ECO:0000256" key="7">
    <source>
        <dbReference type="ARBA" id="ARBA00023125"/>
    </source>
</evidence>
<keyword evidence="8" id="KW-0804">Transcription</keyword>
<keyword evidence="5" id="KW-0862">Zinc</keyword>
<evidence type="ECO:0000256" key="10">
    <source>
        <dbReference type="SAM" id="MobiDB-lite"/>
    </source>
</evidence>
<gene>
    <name evidence="13" type="ORF">TTRE_0000632001</name>
</gene>
<comment type="subcellular location">
    <subcellularLocation>
        <location evidence="1">Nucleus</location>
        <location evidence="1">Nucleolus</location>
    </subcellularLocation>
</comment>
<accession>A0A077ZDU0</accession>
<dbReference type="InterPro" id="IPR048538">
    <property type="entry name" value="Rrn7_cyclin_C"/>
</dbReference>
<feature type="domain" description="Rrn7/TAF1B N-terminal cyclin" evidence="11">
    <location>
        <begin position="78"/>
        <end position="202"/>
    </location>
</feature>
<dbReference type="GO" id="GO:0070860">
    <property type="term" value="C:RNA polymerase I core factor complex"/>
    <property type="evidence" value="ECO:0007669"/>
    <property type="project" value="InterPro"/>
</dbReference>
<dbReference type="GO" id="GO:0005668">
    <property type="term" value="C:RNA polymerase transcription factor SL1 complex"/>
    <property type="evidence" value="ECO:0007669"/>
    <property type="project" value="TreeGrafter"/>
</dbReference>
<evidence type="ECO:0000256" key="8">
    <source>
        <dbReference type="ARBA" id="ARBA00023163"/>
    </source>
</evidence>
<evidence type="ECO:0000313" key="13">
    <source>
        <dbReference type="EMBL" id="CDW58019.1"/>
    </source>
</evidence>
<evidence type="ECO:0000256" key="5">
    <source>
        <dbReference type="ARBA" id="ARBA00022833"/>
    </source>
</evidence>
<evidence type="ECO:0000256" key="2">
    <source>
        <dbReference type="ARBA" id="ARBA00006899"/>
    </source>
</evidence>
<dbReference type="Proteomes" id="UP000030665">
    <property type="component" value="Unassembled WGS sequence"/>
</dbReference>
<evidence type="ECO:0000256" key="3">
    <source>
        <dbReference type="ARBA" id="ARBA00022723"/>
    </source>
</evidence>
<evidence type="ECO:0000256" key="9">
    <source>
        <dbReference type="ARBA" id="ARBA00023242"/>
    </source>
</evidence>
<comment type="similarity">
    <text evidence="2">Belongs to the RRN7/TAF1B family.</text>
</comment>
<feature type="domain" description="Rrn7/TAF1B C-terminal cyclin" evidence="12">
    <location>
        <begin position="278"/>
        <end position="380"/>
    </location>
</feature>